<dbReference type="EMBL" id="JAYWIO010000001">
    <property type="protein sequence ID" value="KAK7290438.1"/>
    <property type="molecule type" value="Genomic_DNA"/>
</dbReference>
<evidence type="ECO:0000256" key="1">
    <source>
        <dbReference type="SAM" id="MobiDB-lite"/>
    </source>
</evidence>
<evidence type="ECO:0000313" key="2">
    <source>
        <dbReference type="EMBL" id="KAK7290438.1"/>
    </source>
</evidence>
<feature type="region of interest" description="Disordered" evidence="1">
    <location>
        <begin position="105"/>
        <end position="126"/>
    </location>
</feature>
<keyword evidence="3" id="KW-1185">Reference proteome</keyword>
<dbReference type="Proteomes" id="UP001372338">
    <property type="component" value="Unassembled WGS sequence"/>
</dbReference>
<proteinExistence type="predicted"/>
<sequence>MTCFFPATICFRFTSPLLTSPYTHFTLLKIKPQNPITAGLFPEKSFRKHFEPSDEPFKSNHAKLCHHQCQGVLEPSLLFVRNLGIKATQKYGVVLDTWKGHNTLPPSHTHSYKQSQQQRQMEISFQ</sequence>
<evidence type="ECO:0000313" key="3">
    <source>
        <dbReference type="Proteomes" id="UP001372338"/>
    </source>
</evidence>
<accession>A0AAN9J1M0</accession>
<comment type="caution">
    <text evidence="2">The sequence shown here is derived from an EMBL/GenBank/DDBJ whole genome shotgun (WGS) entry which is preliminary data.</text>
</comment>
<name>A0AAN9J1M0_CROPI</name>
<protein>
    <submittedName>
        <fullName evidence="2">Uncharacterized protein</fullName>
    </submittedName>
</protein>
<dbReference type="AlphaFoldDB" id="A0AAN9J1M0"/>
<organism evidence="2 3">
    <name type="scientific">Crotalaria pallida</name>
    <name type="common">Smooth rattlebox</name>
    <name type="synonym">Crotalaria striata</name>
    <dbReference type="NCBI Taxonomy" id="3830"/>
    <lineage>
        <taxon>Eukaryota</taxon>
        <taxon>Viridiplantae</taxon>
        <taxon>Streptophyta</taxon>
        <taxon>Embryophyta</taxon>
        <taxon>Tracheophyta</taxon>
        <taxon>Spermatophyta</taxon>
        <taxon>Magnoliopsida</taxon>
        <taxon>eudicotyledons</taxon>
        <taxon>Gunneridae</taxon>
        <taxon>Pentapetalae</taxon>
        <taxon>rosids</taxon>
        <taxon>fabids</taxon>
        <taxon>Fabales</taxon>
        <taxon>Fabaceae</taxon>
        <taxon>Papilionoideae</taxon>
        <taxon>50 kb inversion clade</taxon>
        <taxon>genistoids sensu lato</taxon>
        <taxon>core genistoids</taxon>
        <taxon>Crotalarieae</taxon>
        <taxon>Crotalaria</taxon>
    </lineage>
</organism>
<reference evidence="2 3" key="1">
    <citation type="submission" date="2024-01" db="EMBL/GenBank/DDBJ databases">
        <title>The genomes of 5 underutilized Papilionoideae crops provide insights into root nodulation and disease resistanc.</title>
        <authorList>
            <person name="Yuan L."/>
        </authorList>
    </citation>
    <scope>NUCLEOTIDE SEQUENCE [LARGE SCALE GENOMIC DNA]</scope>
    <source>
        <strain evidence="2">ZHUSHIDOU_FW_LH</strain>
        <tissue evidence="2">Leaf</tissue>
    </source>
</reference>
<gene>
    <name evidence="2" type="ORF">RIF29_04868</name>
</gene>